<dbReference type="SUPFAM" id="SSF48452">
    <property type="entry name" value="TPR-like"/>
    <property type="match status" value="1"/>
</dbReference>
<comment type="caution">
    <text evidence="2">The sequence shown here is derived from an EMBL/GenBank/DDBJ whole genome shotgun (WGS) entry which is preliminary data.</text>
</comment>
<evidence type="ECO:0000313" key="3">
    <source>
        <dbReference type="Proteomes" id="UP000245535"/>
    </source>
</evidence>
<organism evidence="2 3">
    <name type="scientific">Sediminitomix flava</name>
    <dbReference type="NCBI Taxonomy" id="379075"/>
    <lineage>
        <taxon>Bacteria</taxon>
        <taxon>Pseudomonadati</taxon>
        <taxon>Bacteroidota</taxon>
        <taxon>Cytophagia</taxon>
        <taxon>Cytophagales</taxon>
        <taxon>Flammeovirgaceae</taxon>
        <taxon>Sediminitomix</taxon>
    </lineage>
</organism>
<feature type="repeat" description="TPR" evidence="1">
    <location>
        <begin position="191"/>
        <end position="224"/>
    </location>
</feature>
<dbReference type="SMART" id="SM00028">
    <property type="entry name" value="TPR"/>
    <property type="match status" value="3"/>
</dbReference>
<dbReference type="PROSITE" id="PS50005">
    <property type="entry name" value="TPR"/>
    <property type="match status" value="1"/>
</dbReference>
<reference evidence="2 3" key="1">
    <citation type="submission" date="2018-03" db="EMBL/GenBank/DDBJ databases">
        <title>Genomic Encyclopedia of Archaeal and Bacterial Type Strains, Phase II (KMG-II): from individual species to whole genera.</title>
        <authorList>
            <person name="Goeker M."/>
        </authorList>
    </citation>
    <scope>NUCLEOTIDE SEQUENCE [LARGE SCALE GENOMIC DNA]</scope>
    <source>
        <strain evidence="2 3">DSM 28229</strain>
    </source>
</reference>
<keyword evidence="3" id="KW-1185">Reference proteome</keyword>
<dbReference type="InterPro" id="IPR011990">
    <property type="entry name" value="TPR-like_helical_dom_sf"/>
</dbReference>
<proteinExistence type="predicted"/>
<dbReference type="OrthoDB" id="935812at2"/>
<dbReference type="InterPro" id="IPR019734">
    <property type="entry name" value="TPR_rpt"/>
</dbReference>
<evidence type="ECO:0000256" key="1">
    <source>
        <dbReference type="PROSITE-ProRule" id="PRU00339"/>
    </source>
</evidence>
<dbReference type="EMBL" id="QGDO01000007">
    <property type="protein sequence ID" value="PWJ38550.1"/>
    <property type="molecule type" value="Genomic_DNA"/>
</dbReference>
<accession>A0A315Z6E9</accession>
<dbReference type="Gene3D" id="1.25.40.10">
    <property type="entry name" value="Tetratricopeptide repeat domain"/>
    <property type="match status" value="1"/>
</dbReference>
<dbReference type="RefSeq" id="WP_109621717.1">
    <property type="nucleotide sequence ID" value="NZ_QGDO01000007.1"/>
</dbReference>
<dbReference type="AlphaFoldDB" id="A0A315Z6E9"/>
<name>A0A315Z6E9_SEDFL</name>
<keyword evidence="1" id="KW-0802">TPR repeat</keyword>
<gene>
    <name evidence="2" type="ORF">BC781_107140</name>
</gene>
<protein>
    <submittedName>
        <fullName evidence="2">Tetratricopeptide repeat protein</fullName>
    </submittedName>
</protein>
<evidence type="ECO:0000313" key="2">
    <source>
        <dbReference type="EMBL" id="PWJ38550.1"/>
    </source>
</evidence>
<dbReference type="Proteomes" id="UP000245535">
    <property type="component" value="Unassembled WGS sequence"/>
</dbReference>
<sequence length="277" mass="32840">MKFLNYLLLPLSLIAFHLTSCSNTKDKEEKVLEANAELSEQQEAIIEKYVVNGANKHPLYSQERQAILDKGLAEDSTIAYLWQQKAMPLFKQGKYEIGMDYIDKAVKYDRKRWQDYRAFIKCIFAKTYRDAISDFQDYKQRYGDGYVMDHTYDFYIGVSYLQLDEFQKAEEVFEADYQKQISAHDSTWLHPVDLFYYGISKYELGKYQEANEIFDSALKIYPEFSDVQYYKAFCLVKLERLDNAKQVYQEAQTNGSNGYTLNEDNAIYERYPYQVRW</sequence>
<dbReference type="Pfam" id="PF14559">
    <property type="entry name" value="TPR_19"/>
    <property type="match status" value="1"/>
</dbReference>